<evidence type="ECO:0000313" key="2">
    <source>
        <dbReference type="EMBL" id="KRR03386.1"/>
    </source>
</evidence>
<dbReference type="EMBL" id="LLXX01000141">
    <property type="protein sequence ID" value="KRR03386.1"/>
    <property type="molecule type" value="Genomic_DNA"/>
</dbReference>
<proteinExistence type="predicted"/>
<protein>
    <submittedName>
        <fullName evidence="2">Uncharacterized protein</fullName>
    </submittedName>
</protein>
<keyword evidence="3" id="KW-1185">Reference proteome</keyword>
<accession>A0A0R3L6D0</accession>
<dbReference type="RefSeq" id="WP_057852730.1">
    <property type="nucleotide sequence ID" value="NZ_LLXX01000141.1"/>
</dbReference>
<feature type="chain" id="PRO_5006442754" evidence="1">
    <location>
        <begin position="25"/>
        <end position="86"/>
    </location>
</feature>
<comment type="caution">
    <text evidence="2">The sequence shown here is derived from an EMBL/GenBank/DDBJ whole genome shotgun (WGS) entry which is preliminary data.</text>
</comment>
<reference evidence="2 3" key="1">
    <citation type="submission" date="2014-03" db="EMBL/GenBank/DDBJ databases">
        <title>Bradyrhizobium valentinum sp. nov., isolated from effective nodules of Lupinus mariae-josephae, a lupine endemic of basic-lime soils in Eastern Spain.</title>
        <authorList>
            <person name="Duran D."/>
            <person name="Rey L."/>
            <person name="Navarro A."/>
            <person name="Busquets A."/>
            <person name="Imperial J."/>
            <person name="Ruiz-Argueso T."/>
        </authorList>
    </citation>
    <scope>NUCLEOTIDE SEQUENCE [LARGE SCALE GENOMIC DNA]</scope>
    <source>
        <strain evidence="2 3">LmjM3</strain>
    </source>
</reference>
<sequence length="86" mass="8493">MSNTAPKIAFVLLLSLATPATSFAQVARTAGAAGSGNVPISGIPPGPANVGGLNNVMVDPSGIGNASKIAPLPPPHITIPVVPRFE</sequence>
<evidence type="ECO:0000256" key="1">
    <source>
        <dbReference type="SAM" id="SignalP"/>
    </source>
</evidence>
<dbReference type="AlphaFoldDB" id="A0A0R3L6D0"/>
<evidence type="ECO:0000313" key="3">
    <source>
        <dbReference type="Proteomes" id="UP000051913"/>
    </source>
</evidence>
<organism evidence="2 3">
    <name type="scientific">Bradyrhizobium valentinum</name>
    <dbReference type="NCBI Taxonomy" id="1518501"/>
    <lineage>
        <taxon>Bacteria</taxon>
        <taxon>Pseudomonadati</taxon>
        <taxon>Pseudomonadota</taxon>
        <taxon>Alphaproteobacteria</taxon>
        <taxon>Hyphomicrobiales</taxon>
        <taxon>Nitrobacteraceae</taxon>
        <taxon>Bradyrhizobium</taxon>
    </lineage>
</organism>
<dbReference type="Proteomes" id="UP000051913">
    <property type="component" value="Unassembled WGS sequence"/>
</dbReference>
<gene>
    <name evidence="2" type="ORF">CP49_10185</name>
</gene>
<name>A0A0R3L6D0_9BRAD</name>
<feature type="signal peptide" evidence="1">
    <location>
        <begin position="1"/>
        <end position="24"/>
    </location>
</feature>
<keyword evidence="1" id="KW-0732">Signal</keyword>